<evidence type="ECO:0000313" key="5">
    <source>
        <dbReference type="Proteomes" id="UP000291613"/>
    </source>
</evidence>
<dbReference type="SUPFAM" id="SSF55103">
    <property type="entry name" value="FAD-linked oxidases, C-terminal domain"/>
    <property type="match status" value="1"/>
</dbReference>
<keyword evidence="2" id="KW-0274">FAD</keyword>
<evidence type="ECO:0000256" key="1">
    <source>
        <dbReference type="ARBA" id="ARBA00022630"/>
    </source>
</evidence>
<name>A0A4Q9GQK5_9HYPH</name>
<sequence length="393" mass="40655">MTDVIAPLDELGVETTILEAVADNAPIAIQGGGTRVGLGRPSQAAKTLSTKRLTGIILLEPSELVVSARAGTPVAEVEAALAEKGQRLAFEPFDARPLYGTTGEPTIGGLVATNASGPRRVLVGAARDALIGVRMITGRGETIRSGGRVMKNVTGYDIVKLAAGSHGTIGVLTEATFKTLPLAETETTLVVEGLADEVGVAALCAAMGTPFEVTGAAHLPGRDGQPARTCLRLENFESHLRYRAGALAKTLQAPGAVTLLDAEASRALWRDIRDAAPFLGDTGNVVWRVSVAPSRGPDVVAALGDRLAAHFYDWSGGLIWIAMAPSDDAGAAPVRAAAAEARGHATLVRADDATRAAVDVFQPESLALARLSRAVTETFDPVGVLNAGRMHAS</sequence>
<accession>A0A4Q9GQK5</accession>
<dbReference type="Gene3D" id="3.30.465.10">
    <property type="match status" value="1"/>
</dbReference>
<dbReference type="PANTHER" id="PTHR11748">
    <property type="entry name" value="D-LACTATE DEHYDROGENASE"/>
    <property type="match status" value="1"/>
</dbReference>
<dbReference type="EMBL" id="SIUB01000001">
    <property type="protein sequence ID" value="TBN55094.1"/>
    <property type="molecule type" value="Genomic_DNA"/>
</dbReference>
<dbReference type="Proteomes" id="UP000291613">
    <property type="component" value="Unassembled WGS sequence"/>
</dbReference>
<evidence type="ECO:0000256" key="2">
    <source>
        <dbReference type="ARBA" id="ARBA00022827"/>
    </source>
</evidence>
<dbReference type="InterPro" id="IPR016169">
    <property type="entry name" value="FAD-bd_PCMH_sub2"/>
</dbReference>
<dbReference type="SUPFAM" id="SSF56176">
    <property type="entry name" value="FAD-binding/transporter-associated domain-like"/>
    <property type="match status" value="1"/>
</dbReference>
<comment type="caution">
    <text evidence="4">The sequence shown here is derived from an EMBL/GenBank/DDBJ whole genome shotgun (WGS) entry which is preliminary data.</text>
</comment>
<dbReference type="InterPro" id="IPR016166">
    <property type="entry name" value="FAD-bd_PCMH"/>
</dbReference>
<dbReference type="PROSITE" id="PS51387">
    <property type="entry name" value="FAD_PCMH"/>
    <property type="match status" value="1"/>
</dbReference>
<gene>
    <name evidence="4" type="ORF">EYR15_02845</name>
</gene>
<dbReference type="Pfam" id="PF01565">
    <property type="entry name" value="FAD_binding_4"/>
    <property type="match status" value="1"/>
</dbReference>
<organism evidence="4 5">
    <name type="scientific">Hansschlegelia quercus</name>
    <dbReference type="NCBI Taxonomy" id="2528245"/>
    <lineage>
        <taxon>Bacteria</taxon>
        <taxon>Pseudomonadati</taxon>
        <taxon>Pseudomonadota</taxon>
        <taxon>Alphaproteobacteria</taxon>
        <taxon>Hyphomicrobiales</taxon>
        <taxon>Methylopilaceae</taxon>
        <taxon>Hansschlegelia</taxon>
    </lineage>
</organism>
<proteinExistence type="predicted"/>
<dbReference type="InterPro" id="IPR016164">
    <property type="entry name" value="FAD-linked_Oxase-like_C"/>
</dbReference>
<evidence type="ECO:0000313" key="4">
    <source>
        <dbReference type="EMBL" id="TBN55094.1"/>
    </source>
</evidence>
<dbReference type="AlphaFoldDB" id="A0A4Q9GQK5"/>
<dbReference type="PANTHER" id="PTHR11748:SF103">
    <property type="entry name" value="GLYCOLATE OXIDASE SUBUNIT GLCE"/>
    <property type="match status" value="1"/>
</dbReference>
<dbReference type="GO" id="GO:0003824">
    <property type="term" value="F:catalytic activity"/>
    <property type="evidence" value="ECO:0007669"/>
    <property type="project" value="InterPro"/>
</dbReference>
<dbReference type="RefSeq" id="WP_131001345.1">
    <property type="nucleotide sequence ID" value="NZ_JBHSZR010000002.1"/>
</dbReference>
<feature type="domain" description="FAD-binding PCMH-type" evidence="3">
    <location>
        <begin position="1"/>
        <end position="182"/>
    </location>
</feature>
<evidence type="ECO:0000259" key="3">
    <source>
        <dbReference type="PROSITE" id="PS51387"/>
    </source>
</evidence>
<dbReference type="GO" id="GO:0071949">
    <property type="term" value="F:FAD binding"/>
    <property type="evidence" value="ECO:0007669"/>
    <property type="project" value="InterPro"/>
</dbReference>
<dbReference type="InterPro" id="IPR036318">
    <property type="entry name" value="FAD-bd_PCMH-like_sf"/>
</dbReference>
<protein>
    <submittedName>
        <fullName evidence="4">FAD-binding protein</fullName>
    </submittedName>
</protein>
<reference evidence="4 5" key="1">
    <citation type="submission" date="2019-02" db="EMBL/GenBank/DDBJ databases">
        <title>Hansschlegelia quercus sp. nov., a novel methylotrophic bacterium from buds of oak (Quercus robur L.).</title>
        <authorList>
            <person name="Agafonova N.V."/>
            <person name="Kaparullina E.N."/>
            <person name="Grouzdev D.S."/>
            <person name="Doronina N.V."/>
        </authorList>
    </citation>
    <scope>NUCLEOTIDE SEQUENCE [LARGE SCALE GENOMIC DNA]</scope>
    <source>
        <strain evidence="4 5">Dub</strain>
    </source>
</reference>
<keyword evidence="1" id="KW-0285">Flavoprotein</keyword>
<dbReference type="InterPro" id="IPR006094">
    <property type="entry name" value="Oxid_FAD_bind_N"/>
</dbReference>
<dbReference type="OrthoDB" id="9811557at2"/>
<keyword evidence="5" id="KW-1185">Reference proteome</keyword>